<evidence type="ECO:0000313" key="3">
    <source>
        <dbReference type="EMBL" id="CAH2247490.1"/>
    </source>
</evidence>
<name>A0AAD1VTX5_PELCU</name>
<organism evidence="3 4">
    <name type="scientific">Pelobates cultripes</name>
    <name type="common">Western spadefoot toad</name>
    <dbReference type="NCBI Taxonomy" id="61616"/>
    <lineage>
        <taxon>Eukaryota</taxon>
        <taxon>Metazoa</taxon>
        <taxon>Chordata</taxon>
        <taxon>Craniata</taxon>
        <taxon>Vertebrata</taxon>
        <taxon>Euteleostomi</taxon>
        <taxon>Amphibia</taxon>
        <taxon>Batrachia</taxon>
        <taxon>Anura</taxon>
        <taxon>Pelobatoidea</taxon>
        <taxon>Pelobatidae</taxon>
        <taxon>Pelobates</taxon>
    </lineage>
</organism>
<dbReference type="PANTHER" id="PTHR11505">
    <property type="entry name" value="L1 TRANSPOSABLE ELEMENT-RELATED"/>
    <property type="match status" value="1"/>
</dbReference>
<protein>
    <submittedName>
        <fullName evidence="3">Uncharacterized protein</fullName>
    </submittedName>
</protein>
<feature type="coiled-coil region" evidence="1">
    <location>
        <begin position="8"/>
        <end position="42"/>
    </location>
</feature>
<sequence>MADIVETHNGLAAKVEEILIQNDNLESKMVDMEDRVRRNKLQLRGIPETVGPADIYAYILSLFKTLIPEISQDMLLLDRHHRVPKPQFISADISRDVLVHIHYYHIKEAVLKASRSKKNMPSPHQGVMLFTDISAFTLKKAQDLFSSHQILAQEQDALPMGILRQAPDSIRGEDGSLLDTRSWYSSPPKLGLGTTKRPHR</sequence>
<keyword evidence="1" id="KW-0175">Coiled coil</keyword>
<reference evidence="3" key="1">
    <citation type="submission" date="2022-03" db="EMBL/GenBank/DDBJ databases">
        <authorList>
            <person name="Alioto T."/>
            <person name="Alioto T."/>
            <person name="Gomez Garrido J."/>
        </authorList>
    </citation>
    <scope>NUCLEOTIDE SEQUENCE</scope>
</reference>
<accession>A0AAD1VTX5</accession>
<proteinExistence type="predicted"/>
<evidence type="ECO:0000256" key="1">
    <source>
        <dbReference type="SAM" id="Coils"/>
    </source>
</evidence>
<evidence type="ECO:0000313" key="4">
    <source>
        <dbReference type="Proteomes" id="UP001295444"/>
    </source>
</evidence>
<feature type="region of interest" description="Disordered" evidence="2">
    <location>
        <begin position="177"/>
        <end position="200"/>
    </location>
</feature>
<dbReference type="AlphaFoldDB" id="A0AAD1VTX5"/>
<dbReference type="Proteomes" id="UP001295444">
    <property type="component" value="Chromosome 02"/>
</dbReference>
<dbReference type="Gene3D" id="3.30.70.1820">
    <property type="entry name" value="L1 transposable element, RRM domain"/>
    <property type="match status" value="1"/>
</dbReference>
<evidence type="ECO:0000256" key="2">
    <source>
        <dbReference type="SAM" id="MobiDB-lite"/>
    </source>
</evidence>
<dbReference type="EMBL" id="OW240913">
    <property type="protein sequence ID" value="CAH2247490.1"/>
    <property type="molecule type" value="Genomic_DNA"/>
</dbReference>
<keyword evidence="4" id="KW-1185">Reference proteome</keyword>
<dbReference type="InterPro" id="IPR004244">
    <property type="entry name" value="Transposase_22"/>
</dbReference>
<gene>
    <name evidence="3" type="ORF">PECUL_23A030295</name>
</gene>